<keyword evidence="1" id="KW-1133">Transmembrane helix</keyword>
<gene>
    <name evidence="2" type="ordered locus">AM1_4275</name>
</gene>
<reference evidence="2 3" key="1">
    <citation type="journal article" date="2008" name="Proc. Natl. Acad. Sci. U.S.A.">
        <title>Niche adaptation and genome expansion in the chlorophyll d-producing cyanobacterium Acaryochloris marina.</title>
        <authorList>
            <person name="Swingley W.D."/>
            <person name="Chen M."/>
            <person name="Cheung P.C."/>
            <person name="Conrad A.L."/>
            <person name="Dejesa L.C."/>
            <person name="Hao J."/>
            <person name="Honchak B.M."/>
            <person name="Karbach L.E."/>
            <person name="Kurdoglu A."/>
            <person name="Lahiri S."/>
            <person name="Mastrian S.D."/>
            <person name="Miyashita H."/>
            <person name="Page L."/>
            <person name="Ramakrishna P."/>
            <person name="Satoh S."/>
            <person name="Sattley W.M."/>
            <person name="Shimada Y."/>
            <person name="Taylor H.L."/>
            <person name="Tomo T."/>
            <person name="Tsuchiya T."/>
            <person name="Wang Z.T."/>
            <person name="Raymond J."/>
            <person name="Mimuro M."/>
            <person name="Blankenship R.E."/>
            <person name="Touchman J.W."/>
        </authorList>
    </citation>
    <scope>NUCLEOTIDE SEQUENCE [LARGE SCALE GENOMIC DNA]</scope>
    <source>
        <strain evidence="3">MBIC 11017</strain>
    </source>
</reference>
<dbReference type="HOGENOM" id="CLU_133181_2_2_3"/>
<organism evidence="2 3">
    <name type="scientific">Acaryochloris marina (strain MBIC 11017)</name>
    <dbReference type="NCBI Taxonomy" id="329726"/>
    <lineage>
        <taxon>Bacteria</taxon>
        <taxon>Bacillati</taxon>
        <taxon>Cyanobacteriota</taxon>
        <taxon>Cyanophyceae</taxon>
        <taxon>Acaryochloridales</taxon>
        <taxon>Acaryochloridaceae</taxon>
        <taxon>Acaryochloris</taxon>
    </lineage>
</organism>
<sequence>MSKLPAPPYRPYRQALAVCMAVIVPLGLALKFYQGPGQSWLNDTFGGVPYEIFFVLLAAYIWPAVSPGRIAIAVCLATCGVEFLQLWQPAWLQAIRATLPGRLVLGTTFSWADFPYYFVGSGLGWLGLRGLQRKIYRTY</sequence>
<evidence type="ECO:0008006" key="4">
    <source>
        <dbReference type="Google" id="ProtNLM"/>
    </source>
</evidence>
<dbReference type="STRING" id="329726.AM1_4275"/>
<dbReference type="KEGG" id="amr:AM1_4275"/>
<keyword evidence="3" id="KW-1185">Reference proteome</keyword>
<proteinExistence type="predicted"/>
<evidence type="ECO:0000313" key="3">
    <source>
        <dbReference type="Proteomes" id="UP000000268"/>
    </source>
</evidence>
<dbReference type="RefSeq" id="WP_012164585.1">
    <property type="nucleotide sequence ID" value="NC_009925.1"/>
</dbReference>
<dbReference type="EMBL" id="CP000828">
    <property type="protein sequence ID" value="ABW29254.1"/>
    <property type="molecule type" value="Genomic_DNA"/>
</dbReference>
<protein>
    <recommendedName>
        <fullName evidence="4">DUF2809 domain-containing protein</fullName>
    </recommendedName>
</protein>
<dbReference type="Pfam" id="PF10990">
    <property type="entry name" value="DUF2809"/>
    <property type="match status" value="1"/>
</dbReference>
<evidence type="ECO:0000256" key="1">
    <source>
        <dbReference type="SAM" id="Phobius"/>
    </source>
</evidence>
<evidence type="ECO:0000313" key="2">
    <source>
        <dbReference type="EMBL" id="ABW29254.1"/>
    </source>
</evidence>
<name>B0CDQ2_ACAM1</name>
<feature type="transmembrane region" description="Helical" evidence="1">
    <location>
        <begin position="12"/>
        <end position="33"/>
    </location>
</feature>
<keyword evidence="1" id="KW-0812">Transmembrane</keyword>
<dbReference type="AlphaFoldDB" id="B0CDQ2"/>
<feature type="transmembrane region" description="Helical" evidence="1">
    <location>
        <begin position="70"/>
        <end position="88"/>
    </location>
</feature>
<dbReference type="InterPro" id="IPR021257">
    <property type="entry name" value="DUF2809"/>
</dbReference>
<dbReference type="OrthoDB" id="512727at2"/>
<feature type="transmembrane region" description="Helical" evidence="1">
    <location>
        <begin position="108"/>
        <end position="128"/>
    </location>
</feature>
<dbReference type="eggNOG" id="ENOG5032UIJ">
    <property type="taxonomic scope" value="Bacteria"/>
</dbReference>
<keyword evidence="1" id="KW-0472">Membrane</keyword>
<dbReference type="Proteomes" id="UP000000268">
    <property type="component" value="Chromosome"/>
</dbReference>
<feature type="transmembrane region" description="Helical" evidence="1">
    <location>
        <begin position="45"/>
        <end position="63"/>
    </location>
</feature>
<accession>B0CDQ2</accession>